<evidence type="ECO:0000256" key="1">
    <source>
        <dbReference type="SAM" id="MobiDB-lite"/>
    </source>
</evidence>
<feature type="region of interest" description="Disordered" evidence="1">
    <location>
        <begin position="252"/>
        <end position="275"/>
    </location>
</feature>
<evidence type="ECO:0000313" key="3">
    <source>
        <dbReference type="Proteomes" id="UP000002700"/>
    </source>
</evidence>
<feature type="region of interest" description="Disordered" evidence="1">
    <location>
        <begin position="650"/>
        <end position="687"/>
    </location>
</feature>
<dbReference type="HOGENOM" id="CLU_268406_0_0_4"/>
<feature type="compositionally biased region" description="Basic residues" evidence="1">
    <location>
        <begin position="1157"/>
        <end position="1171"/>
    </location>
</feature>
<dbReference type="AlphaFoldDB" id="Q3JSW3"/>
<dbReference type="EMBL" id="CP000124">
    <property type="protein sequence ID" value="ABA50838.1"/>
    <property type="molecule type" value="Genomic_DNA"/>
</dbReference>
<feature type="region of interest" description="Disordered" evidence="1">
    <location>
        <begin position="1137"/>
        <end position="1223"/>
    </location>
</feature>
<gene>
    <name evidence="2" type="ordered locus">BURPS1710b_1942</name>
</gene>
<feature type="compositionally biased region" description="Basic residues" evidence="1">
    <location>
        <begin position="21"/>
        <end position="31"/>
    </location>
</feature>
<feature type="compositionally biased region" description="Basic and acidic residues" evidence="1">
    <location>
        <begin position="256"/>
        <end position="273"/>
    </location>
</feature>
<feature type="compositionally biased region" description="Basic and acidic residues" evidence="1">
    <location>
        <begin position="1214"/>
        <end position="1223"/>
    </location>
</feature>
<feature type="compositionally biased region" description="Basic and acidic residues" evidence="1">
    <location>
        <begin position="1183"/>
        <end position="1196"/>
    </location>
</feature>
<dbReference type="EnsemblBacteria" id="ABA50838">
    <property type="protein sequence ID" value="ABA50838"/>
    <property type="gene ID" value="BURPS1710b_1942"/>
</dbReference>
<feature type="compositionally biased region" description="Basic and acidic residues" evidence="1">
    <location>
        <begin position="650"/>
        <end position="666"/>
    </location>
</feature>
<feature type="compositionally biased region" description="Basic residues" evidence="1">
    <location>
        <begin position="921"/>
        <end position="937"/>
    </location>
</feature>
<feature type="region of interest" description="Disordered" evidence="1">
    <location>
        <begin position="323"/>
        <end position="345"/>
    </location>
</feature>
<reference evidence="2 3" key="1">
    <citation type="submission" date="2005-09" db="EMBL/GenBank/DDBJ databases">
        <authorList>
            <person name="Woods D.E."/>
            <person name="Nierman W.C."/>
        </authorList>
    </citation>
    <scope>NUCLEOTIDE SEQUENCE [LARGE SCALE GENOMIC DNA]</scope>
    <source>
        <strain evidence="2 3">1710b</strain>
    </source>
</reference>
<dbReference type="Proteomes" id="UP000002700">
    <property type="component" value="Chromosome I"/>
</dbReference>
<accession>Q3JSW3</accession>
<dbReference type="KEGG" id="bpm:BURPS1710b_1942"/>
<feature type="region of interest" description="Disordered" evidence="1">
    <location>
        <begin position="575"/>
        <end position="603"/>
    </location>
</feature>
<evidence type="ECO:0000313" key="2">
    <source>
        <dbReference type="EMBL" id="ABA50838.1"/>
    </source>
</evidence>
<feature type="compositionally biased region" description="Basic and acidic residues" evidence="1">
    <location>
        <begin position="589"/>
        <end position="603"/>
    </location>
</feature>
<feature type="region of interest" description="Disordered" evidence="1">
    <location>
        <begin position="1"/>
        <end position="31"/>
    </location>
</feature>
<feature type="compositionally biased region" description="Basic residues" evidence="1">
    <location>
        <begin position="667"/>
        <end position="683"/>
    </location>
</feature>
<feature type="region of interest" description="Disordered" evidence="1">
    <location>
        <begin position="908"/>
        <end position="950"/>
    </location>
</feature>
<feature type="region of interest" description="Disordered" evidence="1">
    <location>
        <begin position="837"/>
        <end position="872"/>
    </location>
</feature>
<proteinExistence type="predicted"/>
<protein>
    <submittedName>
        <fullName evidence="2">Uncharacterized protein</fullName>
    </submittedName>
</protein>
<name>Q3JSW3_BURP1</name>
<feature type="compositionally biased region" description="Basic and acidic residues" evidence="1">
    <location>
        <begin position="849"/>
        <end position="872"/>
    </location>
</feature>
<sequence>MCHLLRPLGGGLNEAPERGKTARRARRGGSRAARRAFDERLERAHVRIALGNVDDQLALIGRVPDRHAPRRQRRGEREAEALRDLRGREAERRIVLVDDEAHVLRVHARVAQRLEQLDGRHDGGDALVAQEPRFVGGVRGLRDEIAVREAAQIDDLAIEERAQPVHQAHARRVRHIAQPGQVRRQRRERDAARMARERRVHEGPVEAAQVAHRLDEIEFAARVQEQRAVARRQPEIDERRLAAERGRALLHQHRQVRGERARAHSGARAEQRDQPAVAARLIADVIEQPARDPERVLGGRGEIDEVAHARAQRGERAFRLAERAERDDRQPRMRHAQRGGRRARRLRVAAREIDEDEHRIEPRDPLRERRRLERRGLDRPRRHERLRKPAHVLAMGRRADEVVGDGGFSQGECSRVHRDAFRLRAASRRSRARGRGVARSFREPRPRIRRQHAAEIRPPHRPVALFGQLAGRRGQRRVLRDRRDEMRRHDDHEFLVVLLIAEMLEKRADDRQIAEERHLVDVRRRLAVDQPADREALAIAQLDGRVRAARRERGHRHAVDRDRMDEVELARFGRDLQRDPARAQHGRRQREADAVRLPVDRDRAERLRHRHRDLAAREEARALPGQRDERRLREHAREVVRLEDRQIGEQAARRRADDEVERGRDRNVRRHRHRRRAAARHRREAGGRERAEREAVVLLEEIQARLLEHRAAEFDDAHVDLHDVLAADRRYVEDAAVLARHPLADGERARMRVERRGRARHDRRAVVRLHARRAAVEQRARRAAHDVDRVGRRLVAAALPHHQARRAGRLRDEQHAAAAALDDEHVGDVRVCDGDPLHAVPDGNLPLRPRGELDRPRLGRPRGERQQHAERHRPCNQFIFHRVGDRREPALSLPSLFETACRSIGERLGSPSPDHFDAARRMRRGRHSRRSRARRLRGSPAARQFAQHEPRRRLIRRPGAGRRADRHRLRGDVFVARAAQREHEPPARLGERERVDLRGRHGEHRGARARARRARRAVALHRRIAERQHAHPRQQQPRLGLRDLGAGRTEAAFALQVHEHVDEIAGTQPVADRVRIVDLDRDGTLAGRDLVGEARHQLALEHRRLRADVARRDAARHEHRIREGAGDRRRRLLHLQRIGGNRLPGGQRARRDDDGHHRRRHGGRGARRDRRRLAPEQPCVNAEQDRDPDQQPRDDLGQMIGHGCYQCNSENDVGENRRRAAAA</sequence>
<feature type="compositionally biased region" description="Basic residues" evidence="1">
    <location>
        <begin position="332"/>
        <end position="345"/>
    </location>
</feature>
<organism evidence="2 3">
    <name type="scientific">Burkholderia pseudomallei (strain 1710b)</name>
    <dbReference type="NCBI Taxonomy" id="320372"/>
    <lineage>
        <taxon>Bacteria</taxon>
        <taxon>Pseudomonadati</taxon>
        <taxon>Pseudomonadota</taxon>
        <taxon>Betaproteobacteria</taxon>
        <taxon>Burkholderiales</taxon>
        <taxon>Burkholderiaceae</taxon>
        <taxon>Burkholderia</taxon>
        <taxon>pseudomallei group</taxon>
    </lineage>
</organism>